<sequence length="375" mass="41333">MAAALLREIADYPADPRPRAIDRPLALYGAGDLGRMARDHLDHLGIPVALVVDRDADRLAASPAWQGMRLLTPDQVPESAKREMLLAVCVATAPYAPLEADLSAMGWLDIVPFYDIAEAYRDRHPLSNGWIAPPLDARDRTGIATVLDAWDDDLSRAHHLQFLAWRRLRQEWRFTGAPVTLDDRYFIPELRGLLTGGERFADIGAHEGGVIRRFLDVVGGQCAAIWAVEPDPRNRARLRMAVAGDGRVTIIDRAVADGERRAAFAAGLGYASQLSGIGGKPLDVTTIDRLGIDPSVMKLHLEGGELAALRGALETIMRCRPLLALTSYHNALGLWELPRWLMQALPEYRFLLRLHSWVGTGAVIYAIPNERGRDG</sequence>
<evidence type="ECO:0000313" key="3">
    <source>
        <dbReference type="Proteomes" id="UP000076400"/>
    </source>
</evidence>
<proteinExistence type="predicted"/>
<dbReference type="OrthoDB" id="292760at2"/>
<dbReference type="STRING" id="580166.AUP43_05195"/>
<feature type="domain" description="Methyltransferase FkbM" evidence="1">
    <location>
        <begin position="202"/>
        <end position="331"/>
    </location>
</feature>
<keyword evidence="3" id="KW-1185">Reference proteome</keyword>
<dbReference type="AlphaFoldDB" id="A0A154WFB7"/>
<dbReference type="RefSeq" id="WP_067552967.1">
    <property type="nucleotide sequence ID" value="NZ_LPXN01000046.1"/>
</dbReference>
<protein>
    <recommendedName>
        <fullName evidence="1">Methyltransferase FkbM domain-containing protein</fullName>
    </recommendedName>
</protein>
<evidence type="ECO:0000313" key="2">
    <source>
        <dbReference type="EMBL" id="KZD12202.1"/>
    </source>
</evidence>
<dbReference type="Proteomes" id="UP000076400">
    <property type="component" value="Unassembled WGS sequence"/>
</dbReference>
<organism evidence="2 3">
    <name type="scientific">Oceanibaculum pacificum</name>
    <dbReference type="NCBI Taxonomy" id="580166"/>
    <lineage>
        <taxon>Bacteria</taxon>
        <taxon>Pseudomonadati</taxon>
        <taxon>Pseudomonadota</taxon>
        <taxon>Alphaproteobacteria</taxon>
        <taxon>Rhodospirillales</taxon>
        <taxon>Oceanibaculaceae</taxon>
        <taxon>Oceanibaculum</taxon>
    </lineage>
</organism>
<dbReference type="SUPFAM" id="SSF53335">
    <property type="entry name" value="S-adenosyl-L-methionine-dependent methyltransferases"/>
    <property type="match status" value="1"/>
</dbReference>
<gene>
    <name evidence="2" type="ORF">AUP43_05195</name>
</gene>
<dbReference type="EMBL" id="LPXN01000046">
    <property type="protein sequence ID" value="KZD12202.1"/>
    <property type="molecule type" value="Genomic_DNA"/>
</dbReference>
<reference evidence="2 3" key="1">
    <citation type="submission" date="2015-12" db="EMBL/GenBank/DDBJ databases">
        <title>Genome sequence of Oceanibaculum pacificum MCCC 1A02656.</title>
        <authorList>
            <person name="Lu L."/>
            <person name="Lai Q."/>
            <person name="Shao Z."/>
            <person name="Qian P."/>
        </authorList>
    </citation>
    <scope>NUCLEOTIDE SEQUENCE [LARGE SCALE GENOMIC DNA]</scope>
    <source>
        <strain evidence="2 3">MCCC 1A02656</strain>
    </source>
</reference>
<dbReference type="InterPro" id="IPR029063">
    <property type="entry name" value="SAM-dependent_MTases_sf"/>
</dbReference>
<accession>A0A154WFB7</accession>
<dbReference type="InterPro" id="IPR006342">
    <property type="entry name" value="FkbM_mtfrase"/>
</dbReference>
<dbReference type="Gene3D" id="3.40.50.150">
    <property type="entry name" value="Vaccinia Virus protein VP39"/>
    <property type="match status" value="1"/>
</dbReference>
<comment type="caution">
    <text evidence="2">The sequence shown here is derived from an EMBL/GenBank/DDBJ whole genome shotgun (WGS) entry which is preliminary data.</text>
</comment>
<evidence type="ECO:0000259" key="1">
    <source>
        <dbReference type="Pfam" id="PF05050"/>
    </source>
</evidence>
<dbReference type="Pfam" id="PF05050">
    <property type="entry name" value="Methyltransf_21"/>
    <property type="match status" value="1"/>
</dbReference>
<name>A0A154WFB7_9PROT</name>